<feature type="domain" description="Ribulose bisphosphate carboxylase large subunit ferrodoxin-like N-terminal" evidence="6">
    <location>
        <begin position="18"/>
        <end position="126"/>
    </location>
</feature>
<dbReference type="STRING" id="1821621.A8C75_12440"/>
<dbReference type="Proteomes" id="UP000078070">
    <property type="component" value="Chromosome"/>
</dbReference>
<dbReference type="Gene3D" id="3.30.70.150">
    <property type="entry name" value="RuBisCO large subunit, N-terminal domain"/>
    <property type="match status" value="1"/>
</dbReference>
<dbReference type="KEGG" id="mars:A8C75_12440"/>
<evidence type="ECO:0000256" key="3">
    <source>
        <dbReference type="ARBA" id="ARBA00022842"/>
    </source>
</evidence>
<comment type="similarity">
    <text evidence="4">Belongs to the RuBisCO large chain family.</text>
</comment>
<dbReference type="InterPro" id="IPR036376">
    <property type="entry name" value="RuBisCO_lsu_C_sf"/>
</dbReference>
<evidence type="ECO:0000256" key="4">
    <source>
        <dbReference type="RuleBase" id="RU003834"/>
    </source>
</evidence>
<evidence type="ECO:0000259" key="6">
    <source>
        <dbReference type="Pfam" id="PF02788"/>
    </source>
</evidence>
<dbReference type="InterPro" id="IPR000685">
    <property type="entry name" value="RuBisCO_lsu_C"/>
</dbReference>
<dbReference type="Gene3D" id="3.20.20.110">
    <property type="entry name" value="Ribulose bisphosphate carboxylase, large subunit, C-terminal domain"/>
    <property type="match status" value="1"/>
</dbReference>
<dbReference type="AlphaFoldDB" id="A0A1A9F0C5"/>
<dbReference type="EMBL" id="CP015839">
    <property type="protein sequence ID" value="ANG63203.1"/>
    <property type="molecule type" value="Genomic_DNA"/>
</dbReference>
<dbReference type="PANTHER" id="PTHR42704">
    <property type="entry name" value="RIBULOSE BISPHOSPHATE CARBOXYLASE"/>
    <property type="match status" value="1"/>
</dbReference>
<organism evidence="7 8">
    <name type="scientific">Marinobacterium aestuarii</name>
    <dbReference type="NCBI Taxonomy" id="1821621"/>
    <lineage>
        <taxon>Bacteria</taxon>
        <taxon>Pseudomonadati</taxon>
        <taxon>Pseudomonadota</taxon>
        <taxon>Gammaproteobacteria</taxon>
        <taxon>Oceanospirillales</taxon>
        <taxon>Oceanospirillaceae</taxon>
        <taxon>Marinobacterium</taxon>
    </lineage>
</organism>
<dbReference type="SUPFAM" id="SSF51649">
    <property type="entry name" value="RuBisCo, C-terminal domain"/>
    <property type="match status" value="1"/>
</dbReference>
<evidence type="ECO:0000256" key="1">
    <source>
        <dbReference type="ARBA" id="ARBA00001946"/>
    </source>
</evidence>
<name>A0A1A9F0C5_9GAMM</name>
<feature type="domain" description="Ribulose bisphosphate carboxylase large subunit C-terminal" evidence="5">
    <location>
        <begin position="140"/>
        <end position="421"/>
    </location>
</feature>
<dbReference type="InterPro" id="IPR017443">
    <property type="entry name" value="RuBisCO_lsu_fd_N"/>
</dbReference>
<keyword evidence="3" id="KW-0460">Magnesium</keyword>
<dbReference type="SUPFAM" id="SSF54966">
    <property type="entry name" value="RuBisCO, large subunit, small (N-terminal) domain"/>
    <property type="match status" value="1"/>
</dbReference>
<dbReference type="GO" id="GO:0015977">
    <property type="term" value="P:carbon fixation"/>
    <property type="evidence" value="ECO:0007669"/>
    <property type="project" value="InterPro"/>
</dbReference>
<dbReference type="GO" id="GO:0000287">
    <property type="term" value="F:magnesium ion binding"/>
    <property type="evidence" value="ECO:0007669"/>
    <property type="project" value="InterPro"/>
</dbReference>
<sequence>MAERIRATYWIETPYPLDVAAQVMAGEQSCGTFTRLKAETNELRQAHGARVERIEPLETVSAPSLPILSLPKTNGGAPVFQRAQVELSWPIENMGPSLPNLLATIAGNLFELKEFSGLRLLDIQLTSEFAQAYRGPAFGIEGTRTLAGIDQGPLIGTIIKPSVGLSPEGTANIVHELVSAGIDFIKDDELQANGPHNPLTERVDAVMRVINEHADRTGKKAMYAFNITGDIDEMKRHHDYVLAAGGTCVMATLNSVGLPGLAKLREYSAVPIHGHRAGWGLYSRSPYIGMSYIAYQKLWRLAGVDHLHVNGLRNKFSEGDESVIASAQACQTPMFDAPHNSCRIMPVFSSAQSAEQVGDTYAALGNTDLIYCCGGGIMGHPGGIRGGIDSLRQAWDAAEQGIALETYAQNHPELAQAIEAFRK</sequence>
<reference evidence="8" key="1">
    <citation type="submission" date="2016-05" db="EMBL/GenBank/DDBJ databases">
        <authorList>
            <person name="Baek K."/>
            <person name="Yang S.-J."/>
        </authorList>
    </citation>
    <scope>NUCLEOTIDE SEQUENCE [LARGE SCALE GENOMIC DNA]</scope>
    <source>
        <strain evidence="8">ST58-10</strain>
    </source>
</reference>
<dbReference type="SFLD" id="SFLDG00301">
    <property type="entry name" value="RuBisCO-like_proteins"/>
    <property type="match status" value="1"/>
</dbReference>
<evidence type="ECO:0000313" key="8">
    <source>
        <dbReference type="Proteomes" id="UP000078070"/>
    </source>
</evidence>
<dbReference type="InterPro" id="IPR036422">
    <property type="entry name" value="RuBisCO_lsu_N_sf"/>
</dbReference>
<comment type="cofactor">
    <cofactor evidence="1">
        <name>Mg(2+)</name>
        <dbReference type="ChEBI" id="CHEBI:18420"/>
    </cofactor>
</comment>
<protein>
    <submittedName>
        <fullName evidence="7">Ribulose 1,5-bisphosphate carboxylase</fullName>
    </submittedName>
</protein>
<dbReference type="RefSeq" id="WP_067382746.1">
    <property type="nucleotide sequence ID" value="NZ_CP015839.1"/>
</dbReference>
<accession>A0A1A9F0C5</accession>
<dbReference type="InterPro" id="IPR033966">
    <property type="entry name" value="RuBisCO"/>
</dbReference>
<dbReference type="InterPro" id="IPR020878">
    <property type="entry name" value="RuBisCo_large_chain_AS"/>
</dbReference>
<dbReference type="Pfam" id="PF02788">
    <property type="entry name" value="RuBisCO_large_N"/>
    <property type="match status" value="1"/>
</dbReference>
<dbReference type="PROSITE" id="PS00157">
    <property type="entry name" value="RUBISCO_LARGE"/>
    <property type="match status" value="1"/>
</dbReference>
<reference evidence="7 8" key="2">
    <citation type="journal article" date="2018" name="Int. J. Syst. Evol. Microbiol.">
        <title>Marinobacterium aestuarii sp. nov., a benzene-degrading marine bacterium isolated from estuary sediment.</title>
        <authorList>
            <person name="Bae S.S."/>
            <person name="Jung J."/>
            <person name="Chung D."/>
            <person name="Baek K."/>
        </authorList>
    </citation>
    <scope>NUCLEOTIDE SEQUENCE [LARGE SCALE GENOMIC DNA]</scope>
    <source>
        <strain evidence="7 8">ST58-10</strain>
    </source>
</reference>
<evidence type="ECO:0000259" key="5">
    <source>
        <dbReference type="Pfam" id="PF00016"/>
    </source>
</evidence>
<dbReference type="PANTHER" id="PTHR42704:SF17">
    <property type="entry name" value="RIBULOSE BISPHOSPHATE CARBOXYLASE LARGE CHAIN"/>
    <property type="match status" value="1"/>
</dbReference>
<dbReference type="GO" id="GO:0016984">
    <property type="term" value="F:ribulose-bisphosphate carboxylase activity"/>
    <property type="evidence" value="ECO:0007669"/>
    <property type="project" value="InterPro"/>
</dbReference>
<evidence type="ECO:0000256" key="2">
    <source>
        <dbReference type="ARBA" id="ARBA00022723"/>
    </source>
</evidence>
<evidence type="ECO:0000313" key="7">
    <source>
        <dbReference type="EMBL" id="ANG63203.1"/>
    </source>
</evidence>
<dbReference type="OrthoDB" id="9770811at2"/>
<dbReference type="Pfam" id="PF00016">
    <property type="entry name" value="RuBisCO_large"/>
    <property type="match status" value="1"/>
</dbReference>
<dbReference type="CDD" id="cd08207">
    <property type="entry name" value="RLP_NonPhot"/>
    <property type="match status" value="1"/>
</dbReference>
<dbReference type="SFLD" id="SFLDS00014">
    <property type="entry name" value="RuBisCO"/>
    <property type="match status" value="1"/>
</dbReference>
<proteinExistence type="inferred from homology"/>
<keyword evidence="2" id="KW-0479">Metal-binding</keyword>
<gene>
    <name evidence="7" type="ORF">A8C75_12440</name>
</gene>
<keyword evidence="8" id="KW-1185">Reference proteome</keyword>